<accession>A0A9N8KVC8</accession>
<protein>
    <submittedName>
        <fullName evidence="1">Uncharacterized protein</fullName>
    </submittedName>
</protein>
<dbReference type="Proteomes" id="UP001154114">
    <property type="component" value="Chromosome 20"/>
</dbReference>
<organism evidence="1 2">
    <name type="scientific">Chrysodeixis includens</name>
    <name type="common">Soybean looper</name>
    <name type="synonym">Pseudoplusia includens</name>
    <dbReference type="NCBI Taxonomy" id="689277"/>
    <lineage>
        <taxon>Eukaryota</taxon>
        <taxon>Metazoa</taxon>
        <taxon>Ecdysozoa</taxon>
        <taxon>Arthropoda</taxon>
        <taxon>Hexapoda</taxon>
        <taxon>Insecta</taxon>
        <taxon>Pterygota</taxon>
        <taxon>Neoptera</taxon>
        <taxon>Endopterygota</taxon>
        <taxon>Lepidoptera</taxon>
        <taxon>Glossata</taxon>
        <taxon>Ditrysia</taxon>
        <taxon>Noctuoidea</taxon>
        <taxon>Noctuidae</taxon>
        <taxon>Plusiinae</taxon>
        <taxon>Chrysodeixis</taxon>
    </lineage>
</organism>
<proteinExistence type="predicted"/>
<keyword evidence="2" id="KW-1185">Reference proteome</keyword>
<sequence length="151" mass="16414">MAPHAAPPGLGCCDHVCSPGRQPGGVRSQTDVDKYRNQGQAVFKPKMSEDVMHEEFSAGRSTCPTRSHARSHHSRIAVADMTGAGTRYCTVFVRVAWYLPPSLAQCAAASSGAGPCRPALYRAPPRRRYAQTTHVTRRPRLADALAHSEYP</sequence>
<evidence type="ECO:0000313" key="1">
    <source>
        <dbReference type="EMBL" id="CAD0204129.1"/>
    </source>
</evidence>
<dbReference type="EMBL" id="LR824023">
    <property type="protein sequence ID" value="CAD0204129.1"/>
    <property type="molecule type" value="Genomic_DNA"/>
</dbReference>
<evidence type="ECO:0000313" key="2">
    <source>
        <dbReference type="Proteomes" id="UP001154114"/>
    </source>
</evidence>
<dbReference type="AlphaFoldDB" id="A0A9N8KVC8"/>
<name>A0A9N8KVC8_CHRIL</name>
<gene>
    <name evidence="1" type="ORF">CINC_LOCUS6440</name>
</gene>
<reference evidence="1" key="1">
    <citation type="submission" date="2021-12" db="EMBL/GenBank/DDBJ databases">
        <authorList>
            <person name="King R."/>
        </authorList>
    </citation>
    <scope>NUCLEOTIDE SEQUENCE</scope>
</reference>